<accession>A0A7K0CNJ6</accession>
<reference evidence="3 4" key="1">
    <citation type="submission" date="2019-10" db="EMBL/GenBank/DDBJ databases">
        <title>Streptomyces smaragdinus sp. nov. and Streptomyces fabii sp. nov., isolated from the gut of fungus growing-termite Macrotermes natalensis.</title>
        <authorList>
            <person name="Schwitalla J."/>
            <person name="Benndorf R."/>
            <person name="Martin K."/>
            <person name="De Beer W."/>
            <person name="Kaster A.-K."/>
            <person name="Vollmers J."/>
            <person name="Poulsen M."/>
            <person name="Beemelmanns C."/>
        </authorList>
    </citation>
    <scope>NUCLEOTIDE SEQUENCE [LARGE SCALE GENOMIC DNA]</scope>
    <source>
        <strain evidence="3 4">RB5</strain>
    </source>
</reference>
<keyword evidence="4" id="KW-1185">Reference proteome</keyword>
<dbReference type="SUPFAM" id="SSF51206">
    <property type="entry name" value="cAMP-binding domain-like"/>
    <property type="match status" value="1"/>
</dbReference>
<name>A0A7K0CNJ6_9ACTN</name>
<dbReference type="EMBL" id="WEGJ01000028">
    <property type="protein sequence ID" value="MQY15066.1"/>
    <property type="molecule type" value="Genomic_DNA"/>
</dbReference>
<dbReference type="GO" id="GO:0005829">
    <property type="term" value="C:cytosol"/>
    <property type="evidence" value="ECO:0007669"/>
    <property type="project" value="TreeGrafter"/>
</dbReference>
<gene>
    <name evidence="3" type="ORF">SRB5_52440</name>
</gene>
<evidence type="ECO:0000259" key="2">
    <source>
        <dbReference type="PROSITE" id="PS50042"/>
    </source>
</evidence>
<dbReference type="SMART" id="SM00100">
    <property type="entry name" value="cNMP"/>
    <property type="match status" value="1"/>
</dbReference>
<feature type="compositionally biased region" description="Acidic residues" evidence="1">
    <location>
        <begin position="155"/>
        <end position="167"/>
    </location>
</feature>
<organism evidence="3 4">
    <name type="scientific">Streptomyces smaragdinus</name>
    <dbReference type="NCBI Taxonomy" id="2585196"/>
    <lineage>
        <taxon>Bacteria</taxon>
        <taxon>Bacillati</taxon>
        <taxon>Actinomycetota</taxon>
        <taxon>Actinomycetes</taxon>
        <taxon>Kitasatosporales</taxon>
        <taxon>Streptomycetaceae</taxon>
        <taxon>Streptomyces</taxon>
    </lineage>
</organism>
<sequence>MAVTAHLLDTLPPESRDRLTELAKETEFPAGTRIFEEGRRADRFWIIRRGNVRLDMRVPGRQPVTVESLQSGDLVGWSWLFPPYTWHLAARAVNDVQVLEFDADVVRELCETDPEFGRAVVLHVAEVIGSRLRAARRHILELYGPYGTGRPGGSDADDEGDDDANPN</sequence>
<dbReference type="PANTHER" id="PTHR24567:SF74">
    <property type="entry name" value="HTH-TYPE TRANSCRIPTIONAL REGULATOR ARCR"/>
    <property type="match status" value="1"/>
</dbReference>
<dbReference type="OrthoDB" id="290916at2"/>
<protein>
    <recommendedName>
        <fullName evidence="2">Cyclic nucleotide-binding domain-containing protein</fullName>
    </recommendedName>
</protein>
<dbReference type="RefSeq" id="WP_153455908.1">
    <property type="nucleotide sequence ID" value="NZ_WEGJ01000028.1"/>
</dbReference>
<dbReference type="PROSITE" id="PS50042">
    <property type="entry name" value="CNMP_BINDING_3"/>
    <property type="match status" value="1"/>
</dbReference>
<feature type="domain" description="Cyclic nucleotide-binding" evidence="2">
    <location>
        <begin position="7"/>
        <end position="109"/>
    </location>
</feature>
<dbReference type="InterPro" id="IPR014710">
    <property type="entry name" value="RmlC-like_jellyroll"/>
</dbReference>
<proteinExistence type="predicted"/>
<dbReference type="InterPro" id="IPR050397">
    <property type="entry name" value="Env_Response_Regulators"/>
</dbReference>
<dbReference type="Proteomes" id="UP000466345">
    <property type="component" value="Unassembled WGS sequence"/>
</dbReference>
<dbReference type="InterPro" id="IPR000595">
    <property type="entry name" value="cNMP-bd_dom"/>
</dbReference>
<dbReference type="CDD" id="cd00038">
    <property type="entry name" value="CAP_ED"/>
    <property type="match status" value="1"/>
</dbReference>
<evidence type="ECO:0000313" key="4">
    <source>
        <dbReference type="Proteomes" id="UP000466345"/>
    </source>
</evidence>
<dbReference type="InterPro" id="IPR018490">
    <property type="entry name" value="cNMP-bd_dom_sf"/>
</dbReference>
<evidence type="ECO:0000256" key="1">
    <source>
        <dbReference type="SAM" id="MobiDB-lite"/>
    </source>
</evidence>
<evidence type="ECO:0000313" key="3">
    <source>
        <dbReference type="EMBL" id="MQY15066.1"/>
    </source>
</evidence>
<feature type="region of interest" description="Disordered" evidence="1">
    <location>
        <begin position="148"/>
        <end position="167"/>
    </location>
</feature>
<dbReference type="AlphaFoldDB" id="A0A7K0CNJ6"/>
<dbReference type="Gene3D" id="2.60.120.10">
    <property type="entry name" value="Jelly Rolls"/>
    <property type="match status" value="1"/>
</dbReference>
<comment type="caution">
    <text evidence="3">The sequence shown here is derived from an EMBL/GenBank/DDBJ whole genome shotgun (WGS) entry which is preliminary data.</text>
</comment>
<dbReference type="PANTHER" id="PTHR24567">
    <property type="entry name" value="CRP FAMILY TRANSCRIPTIONAL REGULATORY PROTEIN"/>
    <property type="match status" value="1"/>
</dbReference>
<dbReference type="Pfam" id="PF00027">
    <property type="entry name" value="cNMP_binding"/>
    <property type="match status" value="1"/>
</dbReference>
<dbReference type="GO" id="GO:0003700">
    <property type="term" value="F:DNA-binding transcription factor activity"/>
    <property type="evidence" value="ECO:0007669"/>
    <property type="project" value="TreeGrafter"/>
</dbReference>